<keyword evidence="1" id="KW-0812">Transmembrane</keyword>
<dbReference type="InterPro" id="IPR013424">
    <property type="entry name" value="Ice-binding_C"/>
</dbReference>
<dbReference type="Proteomes" id="UP000219353">
    <property type="component" value="Unassembled WGS sequence"/>
</dbReference>
<dbReference type="EMBL" id="OBEB01000001">
    <property type="protein sequence ID" value="SNY45952.1"/>
    <property type="molecule type" value="Genomic_DNA"/>
</dbReference>
<dbReference type="OrthoDB" id="6228933at2"/>
<accession>A0A285IDD1</accession>
<keyword evidence="1" id="KW-0472">Membrane</keyword>
<keyword evidence="2" id="KW-0732">Signal</keyword>
<dbReference type="AlphaFoldDB" id="A0A285IDD1"/>
<proteinExistence type="predicted"/>
<feature type="transmembrane region" description="Helical" evidence="1">
    <location>
        <begin position="173"/>
        <end position="196"/>
    </location>
</feature>
<protein>
    <submittedName>
        <fullName evidence="3">PEP-CTERM protein-sorting domain-containing protein</fullName>
    </submittedName>
</protein>
<feature type="signal peptide" evidence="2">
    <location>
        <begin position="1"/>
        <end position="25"/>
    </location>
</feature>
<evidence type="ECO:0000313" key="4">
    <source>
        <dbReference type="Proteomes" id="UP000219353"/>
    </source>
</evidence>
<dbReference type="RefSeq" id="WP_097110203.1">
    <property type="nucleotide sequence ID" value="NZ_OBEB01000001.1"/>
</dbReference>
<evidence type="ECO:0000313" key="3">
    <source>
        <dbReference type="EMBL" id="SNY45952.1"/>
    </source>
</evidence>
<organism evidence="3 4">
    <name type="scientific">Arsukibacterium tuosuense</name>
    <dbReference type="NCBI Taxonomy" id="1323745"/>
    <lineage>
        <taxon>Bacteria</taxon>
        <taxon>Pseudomonadati</taxon>
        <taxon>Pseudomonadota</taxon>
        <taxon>Gammaproteobacteria</taxon>
        <taxon>Chromatiales</taxon>
        <taxon>Chromatiaceae</taxon>
        <taxon>Arsukibacterium</taxon>
    </lineage>
</organism>
<gene>
    <name evidence="3" type="ORF">SAMN06297280_1002</name>
</gene>
<evidence type="ECO:0000256" key="2">
    <source>
        <dbReference type="SAM" id="SignalP"/>
    </source>
</evidence>
<evidence type="ECO:0000256" key="1">
    <source>
        <dbReference type="SAM" id="Phobius"/>
    </source>
</evidence>
<sequence length="200" mass="21751">MKNIMLKLCILIVLVVMQFGQSAFATIITLDDIPLDFRSQNLPSYTEGNFVISASCTDCLNVFSTTEPNAGYGASTAAAGWGASERFLETWNTDVIFSLARTSGSMFNFTGFDIGWFDNNISNASWSVKAFDAMGNLLADDVYTGKGHFDFEYVNVSSVTFQNNGGFSSFDNLVVSVPAPSAFLLFIAGFAGLIVARRRK</sequence>
<reference evidence="4" key="1">
    <citation type="submission" date="2017-09" db="EMBL/GenBank/DDBJ databases">
        <authorList>
            <person name="Varghese N."/>
            <person name="Submissions S."/>
        </authorList>
    </citation>
    <scope>NUCLEOTIDE SEQUENCE [LARGE SCALE GENOMIC DNA]</scope>
    <source>
        <strain evidence="4">CGMCC 1.12461</strain>
    </source>
</reference>
<feature type="chain" id="PRO_5013035426" evidence="2">
    <location>
        <begin position="26"/>
        <end position="200"/>
    </location>
</feature>
<name>A0A285IDD1_9GAMM</name>
<keyword evidence="4" id="KW-1185">Reference proteome</keyword>
<keyword evidence="1" id="KW-1133">Transmembrane helix</keyword>
<dbReference type="NCBIfam" id="TIGR02595">
    <property type="entry name" value="PEP_CTERM"/>
    <property type="match status" value="1"/>
</dbReference>